<name>A0A4P2TED1_9POAL</name>
<sequence>MGEPSKELLDLPSDPRPPASFIESLLLAGSSSSRTRRGSVSRGRPLTPSPKAKLLGKSRISWGRLQGPTRSCSSTHKTSLLWSTILKPLPGTRRSTLRWICFLVLLIFIQSKLWKLLKQQ</sequence>
<proteinExistence type="predicted"/>
<evidence type="ECO:0000313" key="2">
    <source>
        <dbReference type="EMBL" id="AWY10665.1"/>
    </source>
</evidence>
<organism evidence="2">
    <name type="scientific">Saccharum hybrid cultivar SP80-3280</name>
    <dbReference type="NCBI Taxonomy" id="193079"/>
    <lineage>
        <taxon>Eukaryota</taxon>
        <taxon>Viridiplantae</taxon>
        <taxon>Streptophyta</taxon>
        <taxon>Embryophyta</taxon>
        <taxon>Tracheophyta</taxon>
        <taxon>Spermatophyta</taxon>
        <taxon>Magnoliopsida</taxon>
        <taxon>Liliopsida</taxon>
        <taxon>Poales</taxon>
        <taxon>Poaceae</taxon>
        <taxon>PACMAD clade</taxon>
        <taxon>Panicoideae</taxon>
        <taxon>Andropogonodae</taxon>
        <taxon>Andropogoneae</taxon>
        <taxon>Saccharinae</taxon>
        <taxon>Saccharum</taxon>
        <taxon>Saccharum officinarum species complex</taxon>
    </lineage>
</organism>
<accession>A0A4P2TED1</accession>
<protein>
    <submittedName>
        <fullName evidence="2">Uncharacterized protein</fullName>
    </submittedName>
</protein>
<feature type="region of interest" description="Disordered" evidence="1">
    <location>
        <begin position="29"/>
        <end position="49"/>
    </location>
</feature>
<dbReference type="EMBL" id="MH463472">
    <property type="protein sequence ID" value="AWY10665.1"/>
    <property type="molecule type" value="Genomic_DNA"/>
</dbReference>
<evidence type="ECO:0000256" key="1">
    <source>
        <dbReference type="SAM" id="MobiDB-lite"/>
    </source>
</evidence>
<gene>
    <name evidence="2" type="ORF">Sh083P14_g0220</name>
</gene>
<reference evidence="2" key="1">
    <citation type="submission" date="2018-06" db="EMBL/GenBank/DDBJ databases">
        <title>Genetic variation in a complex polyploid: unveiling the dynamic allelic features of sugarcane.</title>
        <authorList>
            <person name="Sforca D.A."/>
            <person name="Vautrin S."/>
            <person name="Cardoso-Silva C.B."/>
            <person name="Mancini M.C."/>
            <person name="Cruz M.V.R."/>
            <person name="Pereira G.S."/>
            <person name="Conte M."/>
            <person name="Bellec A."/>
            <person name="Dahmer N."/>
            <person name="Fourment J."/>
            <person name="Rodde N."/>
            <person name="Sluys M.-A.V."/>
            <person name="Vicentini R."/>
            <person name="Garcia A.A.F."/>
            <person name="Forni-Martins E.R."/>
            <person name="Vincentz M."/>
            <person name="Berges H."/>
            <person name="Souza A.P."/>
        </authorList>
    </citation>
    <scope>NUCLEOTIDE SEQUENCE</scope>
    <source>
        <tissue evidence="2">Leaves</tissue>
    </source>
</reference>
<dbReference type="AlphaFoldDB" id="A0A4P2TED1"/>